<gene>
    <name evidence="2" type="ORF">MRATA1EN1_LOCUS18147</name>
</gene>
<keyword evidence="1" id="KW-0732">Signal</keyword>
<reference evidence="2" key="1">
    <citation type="submission" date="2023-04" db="EMBL/GenBank/DDBJ databases">
        <authorList>
            <consortium name="ELIXIR-Norway"/>
        </authorList>
    </citation>
    <scope>NUCLEOTIDE SEQUENCE [LARGE SCALE GENOMIC DNA]</scope>
</reference>
<feature type="signal peptide" evidence="1">
    <location>
        <begin position="1"/>
        <end position="23"/>
    </location>
</feature>
<evidence type="ECO:0000313" key="3">
    <source>
        <dbReference type="Proteomes" id="UP001176941"/>
    </source>
</evidence>
<protein>
    <submittedName>
        <fullName evidence="2">Uncharacterized protein</fullName>
    </submittedName>
</protein>
<evidence type="ECO:0000313" key="2">
    <source>
        <dbReference type="EMBL" id="CAI9169185.1"/>
    </source>
</evidence>
<sequence length="170" mass="19679">MGFPRQECWSCLFLLHVIFPSWGSNPCHLHWQADSLPEPPRKPNLYLEVLPEQLDSRAGANPPPWLASGYTAVHFLPVSRQSPDLFTRSSLGDNQCEYIKHIRGKNVTVKKRNPSKSEAKKRGAREANTGNTCWHWGVRVRVHQPRMREQVSPAFQKFTLYHFDFYRIPA</sequence>
<organism evidence="2 3">
    <name type="scientific">Rangifer tarandus platyrhynchus</name>
    <name type="common">Svalbard reindeer</name>
    <dbReference type="NCBI Taxonomy" id="3082113"/>
    <lineage>
        <taxon>Eukaryota</taxon>
        <taxon>Metazoa</taxon>
        <taxon>Chordata</taxon>
        <taxon>Craniata</taxon>
        <taxon>Vertebrata</taxon>
        <taxon>Euteleostomi</taxon>
        <taxon>Mammalia</taxon>
        <taxon>Eutheria</taxon>
        <taxon>Laurasiatheria</taxon>
        <taxon>Artiodactyla</taxon>
        <taxon>Ruminantia</taxon>
        <taxon>Pecora</taxon>
        <taxon>Cervidae</taxon>
        <taxon>Odocoileinae</taxon>
        <taxon>Rangifer</taxon>
    </lineage>
</organism>
<accession>A0ABN8Z5P3</accession>
<evidence type="ECO:0000256" key="1">
    <source>
        <dbReference type="SAM" id="SignalP"/>
    </source>
</evidence>
<proteinExistence type="predicted"/>
<feature type="chain" id="PRO_5046373441" evidence="1">
    <location>
        <begin position="24"/>
        <end position="170"/>
    </location>
</feature>
<dbReference type="Proteomes" id="UP001176941">
    <property type="component" value="Chromosome 29"/>
</dbReference>
<name>A0ABN8Z5P3_RANTA</name>
<keyword evidence="3" id="KW-1185">Reference proteome</keyword>
<dbReference type="EMBL" id="OX459965">
    <property type="protein sequence ID" value="CAI9169185.1"/>
    <property type="molecule type" value="Genomic_DNA"/>
</dbReference>